<feature type="compositionally biased region" description="Basic and acidic residues" evidence="1">
    <location>
        <begin position="65"/>
        <end position="75"/>
    </location>
</feature>
<keyword evidence="3" id="KW-1185">Reference proteome</keyword>
<accession>A0ABP4CGG3</accession>
<dbReference type="Proteomes" id="UP001500665">
    <property type="component" value="Unassembled WGS sequence"/>
</dbReference>
<evidence type="ECO:0000313" key="2">
    <source>
        <dbReference type="EMBL" id="GAA0967902.1"/>
    </source>
</evidence>
<protein>
    <submittedName>
        <fullName evidence="2">Uncharacterized protein</fullName>
    </submittedName>
</protein>
<evidence type="ECO:0000313" key="3">
    <source>
        <dbReference type="Proteomes" id="UP001500665"/>
    </source>
</evidence>
<sequence>MLSDPPVMCGWAVRWGKPLVGVWGRAGGGVGRAGARGTGVRKNAPRNAELCFDALHHPPLGRSGNESDKEVEVDS</sequence>
<name>A0ABP4CGG3_9ACTN</name>
<reference evidence="3" key="1">
    <citation type="journal article" date="2019" name="Int. J. Syst. Evol. Microbiol.">
        <title>The Global Catalogue of Microorganisms (GCM) 10K type strain sequencing project: providing services to taxonomists for standard genome sequencing and annotation.</title>
        <authorList>
            <consortium name="The Broad Institute Genomics Platform"/>
            <consortium name="The Broad Institute Genome Sequencing Center for Infectious Disease"/>
            <person name="Wu L."/>
            <person name="Ma J."/>
        </authorList>
    </citation>
    <scope>NUCLEOTIDE SEQUENCE [LARGE SCALE GENOMIC DNA]</scope>
    <source>
        <strain evidence="3">JCM 10696</strain>
    </source>
</reference>
<comment type="caution">
    <text evidence="2">The sequence shown here is derived from an EMBL/GenBank/DDBJ whole genome shotgun (WGS) entry which is preliminary data.</text>
</comment>
<dbReference type="EMBL" id="BAAAHH010000053">
    <property type="protein sequence ID" value="GAA0967902.1"/>
    <property type="molecule type" value="Genomic_DNA"/>
</dbReference>
<feature type="region of interest" description="Disordered" evidence="1">
    <location>
        <begin position="55"/>
        <end position="75"/>
    </location>
</feature>
<organism evidence="2 3">
    <name type="scientific">Actinocorallia libanotica</name>
    <dbReference type="NCBI Taxonomy" id="46162"/>
    <lineage>
        <taxon>Bacteria</taxon>
        <taxon>Bacillati</taxon>
        <taxon>Actinomycetota</taxon>
        <taxon>Actinomycetes</taxon>
        <taxon>Streptosporangiales</taxon>
        <taxon>Thermomonosporaceae</taxon>
        <taxon>Actinocorallia</taxon>
    </lineage>
</organism>
<proteinExistence type="predicted"/>
<evidence type="ECO:0000256" key="1">
    <source>
        <dbReference type="SAM" id="MobiDB-lite"/>
    </source>
</evidence>
<gene>
    <name evidence="2" type="ORF">GCM10009550_72440</name>
</gene>